<dbReference type="PANTHER" id="PTHR42208">
    <property type="entry name" value="HEAVY METAL TRANSPORTER-RELATED"/>
    <property type="match status" value="1"/>
</dbReference>
<feature type="transmembrane region" description="Helical" evidence="1">
    <location>
        <begin position="151"/>
        <end position="173"/>
    </location>
</feature>
<evidence type="ECO:0000313" key="3">
    <source>
        <dbReference type="EMBL" id="TWT75198.1"/>
    </source>
</evidence>
<gene>
    <name evidence="3" type="ORF">CA85_04870</name>
</gene>
<organism evidence="3 4">
    <name type="scientific">Allorhodopirellula solitaria</name>
    <dbReference type="NCBI Taxonomy" id="2527987"/>
    <lineage>
        <taxon>Bacteria</taxon>
        <taxon>Pseudomonadati</taxon>
        <taxon>Planctomycetota</taxon>
        <taxon>Planctomycetia</taxon>
        <taxon>Pirellulales</taxon>
        <taxon>Pirellulaceae</taxon>
        <taxon>Allorhodopirellula</taxon>
    </lineage>
</organism>
<comment type="caution">
    <text evidence="3">The sequence shown here is derived from an EMBL/GenBank/DDBJ whole genome shotgun (WGS) entry which is preliminary data.</text>
</comment>
<feature type="transmembrane region" description="Helical" evidence="1">
    <location>
        <begin position="12"/>
        <end position="41"/>
    </location>
</feature>
<dbReference type="Pfam" id="PF13386">
    <property type="entry name" value="DsbD_2"/>
    <property type="match status" value="1"/>
</dbReference>
<dbReference type="Proteomes" id="UP000318053">
    <property type="component" value="Unassembled WGS sequence"/>
</dbReference>
<feature type="domain" description="Urease accessory protein UreH-like transmembrane" evidence="2">
    <location>
        <begin position="19"/>
        <end position="228"/>
    </location>
</feature>
<reference evidence="3 4" key="1">
    <citation type="submission" date="2019-02" db="EMBL/GenBank/DDBJ databases">
        <title>Deep-cultivation of Planctomycetes and their phenomic and genomic characterization uncovers novel biology.</title>
        <authorList>
            <person name="Wiegand S."/>
            <person name="Jogler M."/>
            <person name="Boedeker C."/>
            <person name="Pinto D."/>
            <person name="Vollmers J."/>
            <person name="Rivas-Marin E."/>
            <person name="Kohn T."/>
            <person name="Peeters S.H."/>
            <person name="Heuer A."/>
            <person name="Rast P."/>
            <person name="Oberbeckmann S."/>
            <person name="Bunk B."/>
            <person name="Jeske O."/>
            <person name="Meyerdierks A."/>
            <person name="Storesund J.E."/>
            <person name="Kallscheuer N."/>
            <person name="Luecker S."/>
            <person name="Lage O.M."/>
            <person name="Pohl T."/>
            <person name="Merkel B.J."/>
            <person name="Hornburger P."/>
            <person name="Mueller R.-W."/>
            <person name="Bruemmer F."/>
            <person name="Labrenz M."/>
            <person name="Spormann A.M."/>
            <person name="Op Den Camp H."/>
            <person name="Overmann J."/>
            <person name="Amann R."/>
            <person name="Jetten M.S.M."/>
            <person name="Mascher T."/>
            <person name="Medema M.H."/>
            <person name="Devos D.P."/>
            <person name="Kaster A.-K."/>
            <person name="Ovreas L."/>
            <person name="Rohde M."/>
            <person name="Galperin M.Y."/>
            <person name="Jogler C."/>
        </authorList>
    </citation>
    <scope>NUCLEOTIDE SEQUENCE [LARGE SCALE GENOMIC DNA]</scope>
    <source>
        <strain evidence="3 4">CA85</strain>
    </source>
</reference>
<keyword evidence="1" id="KW-0472">Membrane</keyword>
<dbReference type="EMBL" id="SJPK01000001">
    <property type="protein sequence ID" value="TWT75198.1"/>
    <property type="molecule type" value="Genomic_DNA"/>
</dbReference>
<dbReference type="AlphaFoldDB" id="A0A5C5YK52"/>
<evidence type="ECO:0000259" key="2">
    <source>
        <dbReference type="Pfam" id="PF13386"/>
    </source>
</evidence>
<protein>
    <recommendedName>
        <fullName evidence="2">Urease accessory protein UreH-like transmembrane domain-containing protein</fullName>
    </recommendedName>
</protein>
<evidence type="ECO:0000256" key="1">
    <source>
        <dbReference type="SAM" id="Phobius"/>
    </source>
</evidence>
<keyword evidence="4" id="KW-1185">Reference proteome</keyword>
<dbReference type="PANTHER" id="PTHR42208:SF1">
    <property type="entry name" value="HEAVY METAL TRANSPORTER"/>
    <property type="match status" value="1"/>
</dbReference>
<dbReference type="InterPro" id="IPR039447">
    <property type="entry name" value="UreH-like_TM_dom"/>
</dbReference>
<proteinExistence type="predicted"/>
<evidence type="ECO:0000313" key="4">
    <source>
        <dbReference type="Proteomes" id="UP000318053"/>
    </source>
</evidence>
<feature type="transmembrane region" description="Helical" evidence="1">
    <location>
        <begin position="62"/>
        <end position="82"/>
    </location>
</feature>
<accession>A0A5C5YK52</accession>
<sequence>MVWELSSNTAIMFLLVTAVLTASLLGSMHCVGMCGPLAIWASGAGMKTSQRQIIVSTSLYHFGRFLTYTMVGLAAGGIGSLVDVGGQTLGFQLAAARVVGALMVIIGIAKLGKILLASRIAVKSPPVPSRMGGLLVRLRPYVLSLPPHGRAVSIGLLTALLPCGWLYLFALIAAGTGSVVMGGLTMAAFWLGTVPALTALIAGTQTLSREFVRIVPVVTAVLLIVAGGFTASGRGFANLNSLSDLSGHSAGEWTVDSENPIPAGFCDGGASQRASSGIMQRIGALLKPQSVDPTK</sequence>
<keyword evidence="1" id="KW-0812">Transmembrane</keyword>
<feature type="transmembrane region" description="Helical" evidence="1">
    <location>
        <begin position="214"/>
        <end position="237"/>
    </location>
</feature>
<feature type="transmembrane region" description="Helical" evidence="1">
    <location>
        <begin position="94"/>
        <end position="116"/>
    </location>
</feature>
<feature type="transmembrane region" description="Helical" evidence="1">
    <location>
        <begin position="179"/>
        <end position="202"/>
    </location>
</feature>
<keyword evidence="1" id="KW-1133">Transmembrane helix</keyword>
<name>A0A5C5YK52_9BACT</name>